<dbReference type="AlphaFoldDB" id="B1ZF25"/>
<gene>
    <name evidence="2" type="ordered locus">Mpop_0077</name>
</gene>
<sequence length="84" mass="9400">MDRGFLFQGREPAHSGEVLSAWYTRAARGAGIGSRLVVATYDRFARHPLRAEALDLRERLLAVADEARRELPAAQRRSNGIRVP</sequence>
<protein>
    <submittedName>
        <fullName evidence="2">Uncharacterized protein</fullName>
    </submittedName>
</protein>
<evidence type="ECO:0000256" key="1">
    <source>
        <dbReference type="SAM" id="Coils"/>
    </source>
</evidence>
<keyword evidence="1" id="KW-0175">Coiled coil</keyword>
<feature type="coiled-coil region" evidence="1">
    <location>
        <begin position="50"/>
        <end position="77"/>
    </location>
</feature>
<dbReference type="HOGENOM" id="CLU_2523745_0_0_5"/>
<evidence type="ECO:0000313" key="2">
    <source>
        <dbReference type="EMBL" id="ACB78272.1"/>
    </source>
</evidence>
<dbReference type="KEGG" id="mpo:Mpop_0077"/>
<reference evidence="2" key="1">
    <citation type="submission" date="2008-04" db="EMBL/GenBank/DDBJ databases">
        <title>Complete sequence of chromosome of Methylobacterium populi BJ001.</title>
        <authorList>
            <consortium name="US DOE Joint Genome Institute"/>
            <person name="Copeland A."/>
            <person name="Lucas S."/>
            <person name="Lapidus A."/>
            <person name="Glavina del Rio T."/>
            <person name="Dalin E."/>
            <person name="Tice H."/>
            <person name="Bruce D."/>
            <person name="Goodwin L."/>
            <person name="Pitluck S."/>
            <person name="Chertkov O."/>
            <person name="Brettin T."/>
            <person name="Detter J.C."/>
            <person name="Han C."/>
            <person name="Kuske C.R."/>
            <person name="Schmutz J."/>
            <person name="Larimer F."/>
            <person name="Land M."/>
            <person name="Hauser L."/>
            <person name="Kyrpides N."/>
            <person name="Mikhailova N."/>
            <person name="Marx C."/>
            <person name="Richardson P."/>
        </authorList>
    </citation>
    <scope>NUCLEOTIDE SEQUENCE [LARGE SCALE GENOMIC DNA]</scope>
    <source>
        <strain evidence="2">BJ001</strain>
    </source>
</reference>
<dbReference type="EMBL" id="CP001029">
    <property type="protein sequence ID" value="ACB78272.1"/>
    <property type="molecule type" value="Genomic_DNA"/>
</dbReference>
<organism evidence="2 3">
    <name type="scientific">Methylorubrum populi (strain ATCC BAA-705 / NCIMB 13946 / BJ001)</name>
    <name type="common">Methylobacterium populi</name>
    <dbReference type="NCBI Taxonomy" id="441620"/>
    <lineage>
        <taxon>Bacteria</taxon>
        <taxon>Pseudomonadati</taxon>
        <taxon>Pseudomonadota</taxon>
        <taxon>Alphaproteobacteria</taxon>
        <taxon>Hyphomicrobiales</taxon>
        <taxon>Methylobacteriaceae</taxon>
        <taxon>Methylorubrum</taxon>
    </lineage>
</organism>
<accession>B1ZF25</accession>
<proteinExistence type="predicted"/>
<dbReference type="Proteomes" id="UP000007136">
    <property type="component" value="Chromosome"/>
</dbReference>
<name>B1ZF25_METPB</name>
<dbReference type="STRING" id="441620.Mpop_0077"/>
<evidence type="ECO:0000313" key="3">
    <source>
        <dbReference type="Proteomes" id="UP000007136"/>
    </source>
</evidence>